<feature type="non-terminal residue" evidence="1">
    <location>
        <position position="1"/>
    </location>
</feature>
<dbReference type="OrthoDB" id="1750196at2759"/>
<evidence type="ECO:0000313" key="1">
    <source>
        <dbReference type="EMBL" id="RDX86161.1"/>
    </source>
</evidence>
<keyword evidence="2" id="KW-1185">Reference proteome</keyword>
<protein>
    <recommendedName>
        <fullName evidence="3">Retrotransposon gag domain-containing protein</fullName>
    </recommendedName>
</protein>
<reference evidence="1" key="1">
    <citation type="submission" date="2018-05" db="EMBL/GenBank/DDBJ databases">
        <title>Draft genome of Mucuna pruriens seed.</title>
        <authorList>
            <person name="Nnadi N.E."/>
            <person name="Vos R."/>
            <person name="Hasami M.H."/>
            <person name="Devisetty U.K."/>
            <person name="Aguiy J.C."/>
        </authorList>
    </citation>
    <scope>NUCLEOTIDE SEQUENCE [LARGE SCALE GENOMIC DNA]</scope>
    <source>
        <strain evidence="1">JCA_2017</strain>
    </source>
</reference>
<comment type="caution">
    <text evidence="1">The sequence shown here is derived from an EMBL/GenBank/DDBJ whole genome shotgun (WGS) entry which is preliminary data.</text>
</comment>
<dbReference type="Proteomes" id="UP000257109">
    <property type="component" value="Unassembled WGS sequence"/>
</dbReference>
<accession>A0A371G6L8</accession>
<organism evidence="1 2">
    <name type="scientific">Mucuna pruriens</name>
    <name type="common">Velvet bean</name>
    <name type="synonym">Dolichos pruriens</name>
    <dbReference type="NCBI Taxonomy" id="157652"/>
    <lineage>
        <taxon>Eukaryota</taxon>
        <taxon>Viridiplantae</taxon>
        <taxon>Streptophyta</taxon>
        <taxon>Embryophyta</taxon>
        <taxon>Tracheophyta</taxon>
        <taxon>Spermatophyta</taxon>
        <taxon>Magnoliopsida</taxon>
        <taxon>eudicotyledons</taxon>
        <taxon>Gunneridae</taxon>
        <taxon>Pentapetalae</taxon>
        <taxon>rosids</taxon>
        <taxon>fabids</taxon>
        <taxon>Fabales</taxon>
        <taxon>Fabaceae</taxon>
        <taxon>Papilionoideae</taxon>
        <taxon>50 kb inversion clade</taxon>
        <taxon>NPAAA clade</taxon>
        <taxon>indigoferoid/millettioid clade</taxon>
        <taxon>Phaseoleae</taxon>
        <taxon>Mucuna</taxon>
    </lineage>
</organism>
<gene>
    <name evidence="1" type="ORF">CR513_32547</name>
</gene>
<dbReference type="EMBL" id="QJKJ01006594">
    <property type="protein sequence ID" value="RDX86161.1"/>
    <property type="molecule type" value="Genomic_DNA"/>
</dbReference>
<proteinExistence type="predicted"/>
<evidence type="ECO:0008006" key="3">
    <source>
        <dbReference type="Google" id="ProtNLM"/>
    </source>
</evidence>
<dbReference type="PANTHER" id="PTHR33223:SF10">
    <property type="entry name" value="AMINOTRANSFERASE-LIKE PLANT MOBILE DOMAIN-CONTAINING PROTEIN"/>
    <property type="match status" value="1"/>
</dbReference>
<name>A0A371G6L8_MUCPR</name>
<dbReference type="PANTHER" id="PTHR33223">
    <property type="entry name" value="CCHC-TYPE DOMAIN-CONTAINING PROTEIN"/>
    <property type="match status" value="1"/>
</dbReference>
<sequence>QIFKKKVRSRLTSALKKGKDKRRWRSVIRRVGECETELREKLESEQIDGTVIPSQFRKLVVDPFDGSQDPQVHLQAFQMQVYISGGDDLLICNLFPRMLRRVALRWFPSLPPRSIRSFSDLVAIFESQFIANKEKHLKWLTCLI</sequence>
<dbReference type="AlphaFoldDB" id="A0A371G6L8"/>
<evidence type="ECO:0000313" key="2">
    <source>
        <dbReference type="Proteomes" id="UP000257109"/>
    </source>
</evidence>